<protein>
    <recommendedName>
        <fullName evidence="2">DUF6570 domain-containing protein</fullName>
    </recommendedName>
</protein>
<evidence type="ECO:0000256" key="1">
    <source>
        <dbReference type="SAM" id="MobiDB-lite"/>
    </source>
</evidence>
<name>A0A9P7QFD5_9HYPO</name>
<organism evidence="3 4">
    <name type="scientific">Claviceps aff. purpurea</name>
    <dbReference type="NCBI Taxonomy" id="1967640"/>
    <lineage>
        <taxon>Eukaryota</taxon>
        <taxon>Fungi</taxon>
        <taxon>Dikarya</taxon>
        <taxon>Ascomycota</taxon>
        <taxon>Pezizomycotina</taxon>
        <taxon>Sordariomycetes</taxon>
        <taxon>Hypocreomycetidae</taxon>
        <taxon>Hypocreales</taxon>
        <taxon>Clavicipitaceae</taxon>
        <taxon>Claviceps</taxon>
    </lineage>
</organism>
<accession>A0A9P7QFD5</accession>
<feature type="region of interest" description="Disordered" evidence="1">
    <location>
        <begin position="112"/>
        <end position="198"/>
    </location>
</feature>
<sequence>MIRQFRSAFRVRRETIARWLDWLVRNNPLYCSVVVDPARLQQLPVDGDVGDQLPTIEADAVEAEQEMRDAAATDNDSTDSDELWEGAAVPHLMAHQTDVDAFKEQILRGPDAPATQSIPLRPASPNIPLRPVGREQSTATSQDSLGDAFNSQSTASPQGSAAVPSPSIPSSATSQASQADASNESPTAFPAEQPAMRIPSIRSTPIDELGQKEPLLAMAFPTLYPHGTGDYVEARLRTVSHLQGIHSACSQAFRWAVCPASKVPLRCVQHLDSHADTQEEYVLPQEGSA</sequence>
<dbReference type="Pfam" id="PF20209">
    <property type="entry name" value="DUF6570"/>
    <property type="match status" value="1"/>
</dbReference>
<dbReference type="EMBL" id="SRRH01000385">
    <property type="protein sequence ID" value="KAG6289888.1"/>
    <property type="molecule type" value="Genomic_DNA"/>
</dbReference>
<proteinExistence type="predicted"/>
<comment type="caution">
    <text evidence="3">The sequence shown here is derived from an EMBL/GenBank/DDBJ whole genome shotgun (WGS) entry which is preliminary data.</text>
</comment>
<evidence type="ECO:0000259" key="2">
    <source>
        <dbReference type="Pfam" id="PF20209"/>
    </source>
</evidence>
<dbReference type="InterPro" id="IPR046700">
    <property type="entry name" value="DUF6570"/>
</dbReference>
<reference evidence="3 4" key="1">
    <citation type="journal article" date="2020" name="bioRxiv">
        <title>Whole genome comparisons of ergot fungi reveals the divergence and evolution of species within the genus Claviceps are the result of varying mechanisms driving genome evolution and host range expansion.</title>
        <authorList>
            <person name="Wyka S.A."/>
            <person name="Mondo S.J."/>
            <person name="Liu M."/>
            <person name="Dettman J."/>
            <person name="Nalam V."/>
            <person name="Broders K.D."/>
        </authorList>
    </citation>
    <scope>NUCLEOTIDE SEQUENCE [LARGE SCALE GENOMIC DNA]</scope>
    <source>
        <strain evidence="3 4">Clav52</strain>
    </source>
</reference>
<evidence type="ECO:0000313" key="4">
    <source>
        <dbReference type="Proteomes" id="UP000707071"/>
    </source>
</evidence>
<feature type="compositionally biased region" description="Polar residues" evidence="1">
    <location>
        <begin position="135"/>
        <end position="159"/>
    </location>
</feature>
<feature type="compositionally biased region" description="Low complexity" evidence="1">
    <location>
        <begin position="160"/>
        <end position="182"/>
    </location>
</feature>
<gene>
    <name evidence="3" type="ORF">E4U09_004703</name>
</gene>
<feature type="domain" description="DUF6570" evidence="2">
    <location>
        <begin position="7"/>
        <end position="41"/>
    </location>
</feature>
<dbReference type="Proteomes" id="UP000707071">
    <property type="component" value="Unassembled WGS sequence"/>
</dbReference>
<evidence type="ECO:0000313" key="3">
    <source>
        <dbReference type="EMBL" id="KAG6289888.1"/>
    </source>
</evidence>
<keyword evidence="4" id="KW-1185">Reference proteome</keyword>
<dbReference type="AlphaFoldDB" id="A0A9P7QFD5"/>